<keyword evidence="1" id="KW-0472">Membrane</keyword>
<proteinExistence type="predicted"/>
<organism evidence="2 3">
    <name type="scientific">Pseudoalteromonas denitrificans DSM 6059</name>
    <dbReference type="NCBI Taxonomy" id="1123010"/>
    <lineage>
        <taxon>Bacteria</taxon>
        <taxon>Pseudomonadati</taxon>
        <taxon>Pseudomonadota</taxon>
        <taxon>Gammaproteobacteria</taxon>
        <taxon>Alteromonadales</taxon>
        <taxon>Pseudoalteromonadaceae</taxon>
        <taxon>Pseudoalteromonas</taxon>
    </lineage>
</organism>
<evidence type="ECO:0000313" key="3">
    <source>
        <dbReference type="Proteomes" id="UP000198862"/>
    </source>
</evidence>
<gene>
    <name evidence="2" type="ORF">SAMN02745724_00753</name>
</gene>
<evidence type="ECO:0000313" key="2">
    <source>
        <dbReference type="EMBL" id="SFC04736.1"/>
    </source>
</evidence>
<protein>
    <recommendedName>
        <fullName evidence="4">Holin of 3TMs, for gene-transfer release</fullName>
    </recommendedName>
</protein>
<sequence>MEPISIALALAKLTGFDKQVGRWLGGDNGEEVASSVVDMAQIITGAKSPEYALQEIQKSEQFQKQLTQALITSEKELNKLAFENTQDARAMQIQALAQNDKFSKRFIYYFAAFWSIFSVVYIVCITFVSIPQDSVRFADTILGFILGTVIATIINFFFGSSSGNEKRTESLDLQDVLSKV</sequence>
<evidence type="ECO:0000256" key="1">
    <source>
        <dbReference type="SAM" id="Phobius"/>
    </source>
</evidence>
<feature type="transmembrane region" description="Helical" evidence="1">
    <location>
        <begin position="140"/>
        <end position="158"/>
    </location>
</feature>
<dbReference type="STRING" id="1123010.SAMN02745724_00753"/>
<keyword evidence="1" id="KW-0812">Transmembrane</keyword>
<dbReference type="AlphaFoldDB" id="A0A1I1G0A1"/>
<keyword evidence="3" id="KW-1185">Reference proteome</keyword>
<keyword evidence="1" id="KW-1133">Transmembrane helix</keyword>
<dbReference type="OrthoDB" id="1122879at2"/>
<evidence type="ECO:0008006" key="4">
    <source>
        <dbReference type="Google" id="ProtNLM"/>
    </source>
</evidence>
<feature type="transmembrane region" description="Helical" evidence="1">
    <location>
        <begin position="106"/>
        <end position="128"/>
    </location>
</feature>
<reference evidence="2 3" key="1">
    <citation type="submission" date="2016-10" db="EMBL/GenBank/DDBJ databases">
        <authorList>
            <person name="de Groot N.N."/>
        </authorList>
    </citation>
    <scope>NUCLEOTIDE SEQUENCE [LARGE SCALE GENOMIC DNA]</scope>
    <source>
        <strain evidence="2 3">DSM 6059</strain>
    </source>
</reference>
<dbReference type="RefSeq" id="WP_091980102.1">
    <property type="nucleotide sequence ID" value="NZ_FOLO01000004.1"/>
</dbReference>
<name>A0A1I1G0A1_9GAMM</name>
<dbReference type="Proteomes" id="UP000198862">
    <property type="component" value="Unassembled WGS sequence"/>
</dbReference>
<dbReference type="EMBL" id="FOLO01000004">
    <property type="protein sequence ID" value="SFC04736.1"/>
    <property type="molecule type" value="Genomic_DNA"/>
</dbReference>
<accession>A0A1I1G0A1</accession>